<gene>
    <name evidence="1" type="ORF">TNIN_83561</name>
</gene>
<name>A0A8X7CIR8_9ARAC</name>
<evidence type="ECO:0000313" key="1">
    <source>
        <dbReference type="EMBL" id="GFY74599.1"/>
    </source>
</evidence>
<sequence length="94" mass="11187">MFFLENYNLDVPDIDYRDTVNLIKLLDIDKNFLRFKAYIQKDLLIQTKNKKGPLSELRLEEIVLIGDYIKKRKHWLLAVVIRLIRGKNGKIRTA</sequence>
<comment type="caution">
    <text evidence="1">The sequence shown here is derived from an EMBL/GenBank/DDBJ whole genome shotgun (WGS) entry which is preliminary data.</text>
</comment>
<organism evidence="1 2">
    <name type="scientific">Trichonephila inaurata madagascariensis</name>
    <dbReference type="NCBI Taxonomy" id="2747483"/>
    <lineage>
        <taxon>Eukaryota</taxon>
        <taxon>Metazoa</taxon>
        <taxon>Ecdysozoa</taxon>
        <taxon>Arthropoda</taxon>
        <taxon>Chelicerata</taxon>
        <taxon>Arachnida</taxon>
        <taxon>Araneae</taxon>
        <taxon>Araneomorphae</taxon>
        <taxon>Entelegynae</taxon>
        <taxon>Araneoidea</taxon>
        <taxon>Nephilidae</taxon>
        <taxon>Trichonephila</taxon>
        <taxon>Trichonephila inaurata</taxon>
    </lineage>
</organism>
<evidence type="ECO:0000313" key="2">
    <source>
        <dbReference type="Proteomes" id="UP000886998"/>
    </source>
</evidence>
<dbReference type="EMBL" id="BMAV01020834">
    <property type="protein sequence ID" value="GFY74599.1"/>
    <property type="molecule type" value="Genomic_DNA"/>
</dbReference>
<dbReference type="OrthoDB" id="6423385at2759"/>
<accession>A0A8X7CIR8</accession>
<dbReference type="Proteomes" id="UP000886998">
    <property type="component" value="Unassembled WGS sequence"/>
</dbReference>
<reference evidence="1" key="1">
    <citation type="submission" date="2020-08" db="EMBL/GenBank/DDBJ databases">
        <title>Multicomponent nature underlies the extraordinary mechanical properties of spider dragline silk.</title>
        <authorList>
            <person name="Kono N."/>
            <person name="Nakamura H."/>
            <person name="Mori M."/>
            <person name="Yoshida Y."/>
            <person name="Ohtoshi R."/>
            <person name="Malay A.D."/>
            <person name="Moran D.A.P."/>
            <person name="Tomita M."/>
            <person name="Numata K."/>
            <person name="Arakawa K."/>
        </authorList>
    </citation>
    <scope>NUCLEOTIDE SEQUENCE</scope>
</reference>
<protein>
    <recommendedName>
        <fullName evidence="3">DUF5641 domain-containing protein</fullName>
    </recommendedName>
</protein>
<evidence type="ECO:0008006" key="3">
    <source>
        <dbReference type="Google" id="ProtNLM"/>
    </source>
</evidence>
<proteinExistence type="predicted"/>
<keyword evidence="2" id="KW-1185">Reference proteome</keyword>
<dbReference type="AlphaFoldDB" id="A0A8X7CIR8"/>